<organism evidence="1 2">
    <name type="scientific">Rhizorhabdus dicambivorans</name>
    <dbReference type="NCBI Taxonomy" id="1850238"/>
    <lineage>
        <taxon>Bacteria</taxon>
        <taxon>Pseudomonadati</taxon>
        <taxon>Pseudomonadota</taxon>
        <taxon>Alphaproteobacteria</taxon>
        <taxon>Sphingomonadales</taxon>
        <taxon>Sphingomonadaceae</taxon>
        <taxon>Rhizorhabdus</taxon>
    </lineage>
</organism>
<keyword evidence="2" id="KW-1185">Reference proteome</keyword>
<comment type="caution">
    <text evidence="1">The sequence shown here is derived from an EMBL/GenBank/DDBJ whole genome shotgun (WGS) entry which is preliminary data.</text>
</comment>
<sequence length="84" mass="9209">MYPSVTLCRAQEAIQLDRARDSTLENVRAIAAKAAKSWGIEAVAAEAREARGERVRLHRLAHFVLPCPIDSLLSENPDRGLANA</sequence>
<dbReference type="Proteomes" id="UP000218934">
    <property type="component" value="Unassembled WGS sequence"/>
</dbReference>
<proteinExistence type="predicted"/>
<dbReference type="AlphaFoldDB" id="A0A2A4FX66"/>
<evidence type="ECO:0000313" key="1">
    <source>
        <dbReference type="EMBL" id="PCE42293.1"/>
    </source>
</evidence>
<protein>
    <submittedName>
        <fullName evidence="1">Uncharacterized protein</fullName>
    </submittedName>
</protein>
<name>A0A2A4FX66_9SPHN</name>
<dbReference type="KEGG" id="rdi:CMV14_13995"/>
<evidence type="ECO:0000313" key="2">
    <source>
        <dbReference type="Proteomes" id="UP000218934"/>
    </source>
</evidence>
<reference evidence="1 2" key="1">
    <citation type="submission" date="2017-09" db="EMBL/GenBank/DDBJ databases">
        <title>The Catabolism of 3,6-Dichlorosalicylic acid is Initiated by the Cytochrome P450 Monooxygenase DsmABC in Rhizorhabdus dicambivorans Ndbn-20.</title>
        <authorList>
            <person name="Na L."/>
        </authorList>
    </citation>
    <scope>NUCLEOTIDE SEQUENCE [LARGE SCALE GENOMIC DNA]</scope>
    <source>
        <strain evidence="1 2">Ndbn-20m</strain>
    </source>
</reference>
<dbReference type="EMBL" id="NWUF01000008">
    <property type="protein sequence ID" value="PCE42293.1"/>
    <property type="molecule type" value="Genomic_DNA"/>
</dbReference>
<gene>
    <name evidence="1" type="ORF">COO09_09785</name>
</gene>
<accession>A0A2A4FX66</accession>